<dbReference type="EMBL" id="LR699553">
    <property type="protein sequence ID" value="VVD27505.1"/>
    <property type="molecule type" value="Genomic_DNA"/>
</dbReference>
<evidence type="ECO:0000313" key="1">
    <source>
        <dbReference type="EMBL" id="VVD27505.1"/>
    </source>
</evidence>
<gene>
    <name evidence="1" type="ORF">PDMSB3_1043</name>
</gene>
<proteinExistence type="predicted"/>
<name>A0A5Q4ZBB0_9BURK</name>
<protein>
    <submittedName>
        <fullName evidence="1">Uncharacterized protein</fullName>
    </submittedName>
</protein>
<sequence>MRDRKNLLFWFRRSRALQGHASGFFIYEATSVNVRAEANERGERKSLDKTVVGPGPYANTFIDLRKVGVLQARTHQHSGNL</sequence>
<dbReference type="KEGG" id="pdio:PDMSB3_1043"/>
<accession>A0A5Q4ZBB0</accession>
<reference evidence="1 2" key="1">
    <citation type="submission" date="2019-08" db="EMBL/GenBank/DDBJ databases">
        <authorList>
            <person name="Herpell B J."/>
        </authorList>
    </citation>
    <scope>NUCLEOTIDE SEQUENCE [LARGE SCALE GENOMIC DNA]</scope>
    <source>
        <strain evidence="2">Msb3</strain>
    </source>
</reference>
<organism evidence="1 2">
    <name type="scientific">Paraburkholderia dioscoreae</name>
    <dbReference type="NCBI Taxonomy" id="2604047"/>
    <lineage>
        <taxon>Bacteria</taxon>
        <taxon>Pseudomonadati</taxon>
        <taxon>Pseudomonadota</taxon>
        <taxon>Betaproteobacteria</taxon>
        <taxon>Burkholderiales</taxon>
        <taxon>Burkholderiaceae</taxon>
        <taxon>Paraburkholderia</taxon>
    </lineage>
</organism>
<dbReference type="Proteomes" id="UP000325811">
    <property type="component" value="Chromosome I"/>
</dbReference>
<keyword evidence="2" id="KW-1185">Reference proteome</keyword>
<dbReference type="AlphaFoldDB" id="A0A5Q4ZBB0"/>
<evidence type="ECO:0000313" key="2">
    <source>
        <dbReference type="Proteomes" id="UP000325811"/>
    </source>
</evidence>